<protein>
    <submittedName>
        <fullName evidence="2">Uncharacterized protein</fullName>
    </submittedName>
</protein>
<evidence type="ECO:0000313" key="3">
    <source>
        <dbReference type="Proteomes" id="UP000053573"/>
    </source>
</evidence>
<feature type="transmembrane region" description="Helical" evidence="1">
    <location>
        <begin position="20"/>
        <end position="40"/>
    </location>
</feature>
<reference evidence="3" key="1">
    <citation type="journal article" date="2015" name="PLoS Genet.">
        <title>The dynamic genome and transcriptome of the human fungal pathogen Blastomyces and close relative Emmonsia.</title>
        <authorList>
            <person name="Munoz J.F."/>
            <person name="Gauthier G.M."/>
            <person name="Desjardins C.A."/>
            <person name="Gallo J.E."/>
            <person name="Holder J."/>
            <person name="Sullivan T.D."/>
            <person name="Marty A.J."/>
            <person name="Carmen J.C."/>
            <person name="Chen Z."/>
            <person name="Ding L."/>
            <person name="Gujja S."/>
            <person name="Magrini V."/>
            <person name="Misas E."/>
            <person name="Mitreva M."/>
            <person name="Priest M."/>
            <person name="Saif S."/>
            <person name="Whiston E.A."/>
            <person name="Young S."/>
            <person name="Zeng Q."/>
            <person name="Goldman W.E."/>
            <person name="Mardis E.R."/>
            <person name="Taylor J.W."/>
            <person name="McEwen J.G."/>
            <person name="Clay O.K."/>
            <person name="Klein B.S."/>
            <person name="Cuomo C.A."/>
        </authorList>
    </citation>
    <scope>NUCLEOTIDE SEQUENCE [LARGE SCALE GENOMIC DNA]</scope>
    <source>
        <strain evidence="3">UAMH 139</strain>
    </source>
</reference>
<feature type="transmembrane region" description="Helical" evidence="1">
    <location>
        <begin position="52"/>
        <end position="76"/>
    </location>
</feature>
<keyword evidence="3" id="KW-1185">Reference proteome</keyword>
<keyword evidence="1" id="KW-1133">Transmembrane helix</keyword>
<dbReference type="EMBL" id="LDEV01001881">
    <property type="protein sequence ID" value="KLJ10826.1"/>
    <property type="molecule type" value="Genomic_DNA"/>
</dbReference>
<gene>
    <name evidence="2" type="ORF">EMPG_13807</name>
</gene>
<feature type="transmembrane region" description="Helical" evidence="1">
    <location>
        <begin position="149"/>
        <end position="168"/>
    </location>
</feature>
<sequence>MLGALMIADHTFGGSFDMQFMIICLALLPTISGALAYYNICRLQLEQHRAWMLRTMFYAGVILTSRPLIAIGAVWVSTFGTYHNIWPCEMIDFAWREHGASAGAYLANYPHYSPPLRNATGSAAVVRANIFSKHDVAEMGASFQIPASASFMFSLILHAVGVEIYLALTQGGASRLRIESYRRQRTQGT</sequence>
<dbReference type="AlphaFoldDB" id="A0A0H1BNW3"/>
<evidence type="ECO:0000313" key="2">
    <source>
        <dbReference type="EMBL" id="KLJ10826.1"/>
    </source>
</evidence>
<dbReference type="OrthoDB" id="193478at2759"/>
<keyword evidence="1" id="KW-0472">Membrane</keyword>
<accession>A0A0H1BNW3</accession>
<comment type="caution">
    <text evidence="2">The sequence shown here is derived from an EMBL/GenBank/DDBJ whole genome shotgun (WGS) entry which is preliminary data.</text>
</comment>
<keyword evidence="1" id="KW-0812">Transmembrane</keyword>
<dbReference type="STRING" id="2060906.A0A0H1BNW3"/>
<dbReference type="Proteomes" id="UP000053573">
    <property type="component" value="Unassembled WGS sequence"/>
</dbReference>
<proteinExistence type="predicted"/>
<evidence type="ECO:0000256" key="1">
    <source>
        <dbReference type="SAM" id="Phobius"/>
    </source>
</evidence>
<name>A0A0H1BNW3_9EURO</name>
<organism evidence="2 3">
    <name type="scientific">Blastomyces silverae</name>
    <dbReference type="NCBI Taxonomy" id="2060906"/>
    <lineage>
        <taxon>Eukaryota</taxon>
        <taxon>Fungi</taxon>
        <taxon>Dikarya</taxon>
        <taxon>Ascomycota</taxon>
        <taxon>Pezizomycotina</taxon>
        <taxon>Eurotiomycetes</taxon>
        <taxon>Eurotiomycetidae</taxon>
        <taxon>Onygenales</taxon>
        <taxon>Ajellomycetaceae</taxon>
        <taxon>Blastomyces</taxon>
    </lineage>
</organism>